<evidence type="ECO:0000313" key="1">
    <source>
        <dbReference type="Proteomes" id="UP000095286"/>
    </source>
</evidence>
<protein>
    <submittedName>
        <fullName evidence="2">WD_REPEATS_REGION domain-containing protein</fullName>
    </submittedName>
</protein>
<evidence type="ECO:0000313" key="2">
    <source>
        <dbReference type="WBParaSite" id="RSKR_0001013100.1"/>
    </source>
</evidence>
<organism evidence="1 2">
    <name type="scientific">Rhabditophanes sp. KR3021</name>
    <dbReference type="NCBI Taxonomy" id="114890"/>
    <lineage>
        <taxon>Eukaryota</taxon>
        <taxon>Metazoa</taxon>
        <taxon>Ecdysozoa</taxon>
        <taxon>Nematoda</taxon>
        <taxon>Chromadorea</taxon>
        <taxon>Rhabditida</taxon>
        <taxon>Tylenchina</taxon>
        <taxon>Panagrolaimomorpha</taxon>
        <taxon>Strongyloidoidea</taxon>
        <taxon>Alloionematidae</taxon>
        <taxon>Rhabditophanes</taxon>
    </lineage>
</organism>
<dbReference type="WBParaSite" id="RSKR_0001013100.1">
    <property type="protein sequence ID" value="RSKR_0001013100.1"/>
    <property type="gene ID" value="RSKR_0001013100"/>
</dbReference>
<reference evidence="2" key="1">
    <citation type="submission" date="2016-11" db="UniProtKB">
        <authorList>
            <consortium name="WormBaseParasite"/>
        </authorList>
    </citation>
    <scope>IDENTIFICATION</scope>
    <source>
        <strain evidence="2">KR3021</strain>
    </source>
</reference>
<dbReference type="Proteomes" id="UP000095286">
    <property type="component" value="Unplaced"/>
</dbReference>
<accession>A0AC35UCZ0</accession>
<name>A0AC35UCZ0_9BILA</name>
<proteinExistence type="predicted"/>
<sequence length="291" mass="32886">MILIYGLYNNYGTFEGHKRGVWSVKFSPNSQHVITGCGDHKIRLFSLGDKACVATLDDHEFPIVKLATLEGGKKLVAADSGGMLKVWNMSDYTCENTIEAHEDKIWSCETILKKDGEVKVVSAGTDGKIILWRDGTKEAQEVADEKTAQLVADTQCLNNLMHQENFGEAMIYALNLQQPFTCLKIVNKLIERGNGVEDLVSKLNTEQTQLILDYASKWNTNNRKSLQASYVLNGILKKMTPDQFMKLHTIRDIIRSFLPYNKRHHDRLEGLVEDLKFVDFTAHKCADFVAN</sequence>